<accession>A0AAX3ZY96</accession>
<dbReference type="EMBL" id="OR420752">
    <property type="protein sequence ID" value="WMM95750.1"/>
    <property type="molecule type" value="Genomic_DNA"/>
</dbReference>
<protein>
    <submittedName>
        <fullName evidence="1">Uncharacterized protein</fullName>
    </submittedName>
</protein>
<evidence type="ECO:0000313" key="2">
    <source>
        <dbReference type="Proteomes" id="UP001304225"/>
    </source>
</evidence>
<gene>
    <name evidence="1" type="ORF">CRP403_gp36</name>
</gene>
<proteinExistence type="predicted"/>
<reference evidence="1 2" key="1">
    <citation type="submission" date="2023-08" db="EMBL/GenBank/DDBJ databases">
        <authorList>
            <person name="Du S."/>
            <person name="Wu Z."/>
            <person name="Wu Y."/>
            <person name="Yang M."/>
            <person name="Shao J."/>
            <person name="Liu H."/>
            <person name="Zhao Y."/>
            <person name="Zhang Z."/>
        </authorList>
    </citation>
    <scope>NUCLEOTIDE SEQUENCE [LARGE SCALE GENOMIC DNA]</scope>
</reference>
<name>A0AAX3ZY96_9CAUD</name>
<organism evidence="1 2">
    <name type="scientific">Roseobacter phage CRP-403</name>
    <dbReference type="NCBI Taxonomy" id="3072849"/>
    <lineage>
        <taxon>Viruses</taxon>
        <taxon>Duplodnaviria</taxon>
        <taxon>Heunggongvirae</taxon>
        <taxon>Uroviricota</taxon>
        <taxon>Caudoviricetes</taxon>
        <taxon>Autographivirales</taxon>
        <taxon>Autographivirales incertae sedis</taxon>
        <taxon>Shangxiadianvirus</taxon>
        <taxon>Shangxiadianvirus CRP403</taxon>
    </lineage>
</organism>
<keyword evidence="2" id="KW-1185">Reference proteome</keyword>
<evidence type="ECO:0000313" key="1">
    <source>
        <dbReference type="EMBL" id="WMM95750.1"/>
    </source>
</evidence>
<sequence length="94" mass="10813">MAHTFTNQIQDWEYQALCTDALSPDQLITSYVEYRVDIAVKQIVELYTERALNEGVNIPSTRQAIVQDALNRGWVQTVEQIQQLQETPEDTTVE</sequence>
<dbReference type="Proteomes" id="UP001304225">
    <property type="component" value="Segment"/>
</dbReference>